<organism evidence="1 2">
    <name type="scientific">Caproiciproducens faecalis</name>
    <dbReference type="NCBI Taxonomy" id="2820301"/>
    <lineage>
        <taxon>Bacteria</taxon>
        <taxon>Bacillati</taxon>
        <taxon>Bacillota</taxon>
        <taxon>Clostridia</taxon>
        <taxon>Eubacteriales</taxon>
        <taxon>Acutalibacteraceae</taxon>
        <taxon>Caproiciproducens</taxon>
    </lineage>
</organism>
<dbReference type="Proteomes" id="UP000719942">
    <property type="component" value="Unassembled WGS sequence"/>
</dbReference>
<name>A0ABS7DPG6_9FIRM</name>
<comment type="caution">
    <text evidence="1">The sequence shown here is derived from an EMBL/GenBank/DDBJ whole genome shotgun (WGS) entry which is preliminary data.</text>
</comment>
<keyword evidence="2" id="KW-1185">Reference proteome</keyword>
<evidence type="ECO:0000313" key="1">
    <source>
        <dbReference type="EMBL" id="MBW7572991.1"/>
    </source>
</evidence>
<sequence>MKGKYNGLYELIEEDSEAGEYFDTLPEYVQESISAREENINSFASLRDYAENLMRDDE</sequence>
<dbReference type="RefSeq" id="WP_219965399.1">
    <property type="nucleotide sequence ID" value="NZ_JAGFNZ010000003.1"/>
</dbReference>
<protein>
    <submittedName>
        <fullName evidence="1">Uncharacterized protein</fullName>
    </submittedName>
</protein>
<gene>
    <name evidence="1" type="ORF">J5W02_09210</name>
</gene>
<evidence type="ECO:0000313" key="2">
    <source>
        <dbReference type="Proteomes" id="UP000719942"/>
    </source>
</evidence>
<accession>A0ABS7DPG6</accession>
<proteinExistence type="predicted"/>
<reference evidence="1 2" key="1">
    <citation type="submission" date="2021-03" db="EMBL/GenBank/DDBJ databases">
        <title>Caproiciproducens sp. nov. isolated from feces of cow.</title>
        <authorList>
            <person name="Choi J.-Y."/>
        </authorList>
    </citation>
    <scope>NUCLEOTIDE SEQUENCE [LARGE SCALE GENOMIC DNA]</scope>
    <source>
        <strain evidence="1 2">AGMB10547</strain>
    </source>
</reference>
<dbReference type="EMBL" id="JAGFNZ010000003">
    <property type="protein sequence ID" value="MBW7572991.1"/>
    <property type="molecule type" value="Genomic_DNA"/>
</dbReference>